<protein>
    <submittedName>
        <fullName evidence="1">Uncharacterized protein</fullName>
    </submittedName>
</protein>
<dbReference type="AlphaFoldDB" id="A0AAQ3XDR1"/>
<gene>
    <name evidence="1" type="ORF">U9M48_038598</name>
</gene>
<evidence type="ECO:0000313" key="1">
    <source>
        <dbReference type="EMBL" id="WVZ92547.1"/>
    </source>
</evidence>
<dbReference type="EMBL" id="CP144753">
    <property type="protein sequence ID" value="WVZ92547.1"/>
    <property type="molecule type" value="Genomic_DNA"/>
</dbReference>
<organism evidence="1 2">
    <name type="scientific">Paspalum notatum var. saurae</name>
    <dbReference type="NCBI Taxonomy" id="547442"/>
    <lineage>
        <taxon>Eukaryota</taxon>
        <taxon>Viridiplantae</taxon>
        <taxon>Streptophyta</taxon>
        <taxon>Embryophyta</taxon>
        <taxon>Tracheophyta</taxon>
        <taxon>Spermatophyta</taxon>
        <taxon>Magnoliopsida</taxon>
        <taxon>Liliopsida</taxon>
        <taxon>Poales</taxon>
        <taxon>Poaceae</taxon>
        <taxon>PACMAD clade</taxon>
        <taxon>Panicoideae</taxon>
        <taxon>Andropogonodae</taxon>
        <taxon>Paspaleae</taxon>
        <taxon>Paspalinae</taxon>
        <taxon>Paspalum</taxon>
    </lineage>
</organism>
<proteinExistence type="predicted"/>
<keyword evidence="2" id="KW-1185">Reference proteome</keyword>
<sequence>MAADALPLSHLVWVQMYKPLQSVNLYVKPTSTVKDGPRAKLTSSSLEHRLRPLRMGGWELPMPQK</sequence>
<evidence type="ECO:0000313" key="2">
    <source>
        <dbReference type="Proteomes" id="UP001341281"/>
    </source>
</evidence>
<reference evidence="1 2" key="1">
    <citation type="submission" date="2024-02" db="EMBL/GenBank/DDBJ databases">
        <title>High-quality chromosome-scale genome assembly of Pensacola bahiagrass (Paspalum notatum Flugge var. saurae).</title>
        <authorList>
            <person name="Vega J.M."/>
            <person name="Podio M."/>
            <person name="Orjuela J."/>
            <person name="Siena L.A."/>
            <person name="Pessino S.C."/>
            <person name="Combes M.C."/>
            <person name="Mariac C."/>
            <person name="Albertini E."/>
            <person name="Pupilli F."/>
            <person name="Ortiz J.P.A."/>
            <person name="Leblanc O."/>
        </authorList>
    </citation>
    <scope>NUCLEOTIDE SEQUENCE [LARGE SCALE GENOMIC DNA]</scope>
    <source>
        <strain evidence="1">R1</strain>
        <tissue evidence="1">Leaf</tissue>
    </source>
</reference>
<dbReference type="Proteomes" id="UP001341281">
    <property type="component" value="Chromosome 09"/>
</dbReference>
<accession>A0AAQ3XDR1</accession>
<name>A0AAQ3XDR1_PASNO</name>